<dbReference type="AlphaFoldDB" id="A0AAF0Y0S2"/>
<reference evidence="2" key="1">
    <citation type="submission" date="2023-10" db="EMBL/GenBank/DDBJ databases">
        <authorList>
            <person name="Noh H."/>
        </authorList>
    </citation>
    <scope>NUCLEOTIDE SEQUENCE</scope>
    <source>
        <strain evidence="2">DUCC4014</strain>
    </source>
</reference>
<evidence type="ECO:0000256" key="1">
    <source>
        <dbReference type="SAM" id="MobiDB-lite"/>
    </source>
</evidence>
<protein>
    <recommendedName>
        <fullName evidence="4">SCA7 domain-containing protein</fullName>
    </recommendedName>
</protein>
<dbReference type="GeneID" id="87803939"/>
<feature type="compositionally biased region" description="Low complexity" evidence="1">
    <location>
        <begin position="1"/>
        <end position="14"/>
    </location>
</feature>
<dbReference type="EMBL" id="CP086714">
    <property type="protein sequence ID" value="WOO77087.1"/>
    <property type="molecule type" value="Genomic_DNA"/>
</dbReference>
<organism evidence="2 3">
    <name type="scientific">Vanrija pseudolonga</name>
    <dbReference type="NCBI Taxonomy" id="143232"/>
    <lineage>
        <taxon>Eukaryota</taxon>
        <taxon>Fungi</taxon>
        <taxon>Dikarya</taxon>
        <taxon>Basidiomycota</taxon>
        <taxon>Agaricomycotina</taxon>
        <taxon>Tremellomycetes</taxon>
        <taxon>Trichosporonales</taxon>
        <taxon>Trichosporonaceae</taxon>
        <taxon>Vanrija</taxon>
    </lineage>
</organism>
<evidence type="ECO:0000313" key="3">
    <source>
        <dbReference type="Proteomes" id="UP000827549"/>
    </source>
</evidence>
<keyword evidence="3" id="KW-1185">Reference proteome</keyword>
<feature type="compositionally biased region" description="Low complexity" evidence="1">
    <location>
        <begin position="25"/>
        <end position="41"/>
    </location>
</feature>
<name>A0AAF0Y0S2_9TREE</name>
<dbReference type="Proteomes" id="UP000827549">
    <property type="component" value="Chromosome 1"/>
</dbReference>
<evidence type="ECO:0000313" key="2">
    <source>
        <dbReference type="EMBL" id="WOO77087.1"/>
    </source>
</evidence>
<evidence type="ECO:0008006" key="4">
    <source>
        <dbReference type="Google" id="ProtNLM"/>
    </source>
</evidence>
<gene>
    <name evidence="2" type="ORF">LOC62_01G000681</name>
</gene>
<feature type="compositionally biased region" description="Basic residues" evidence="1">
    <location>
        <begin position="135"/>
        <end position="146"/>
    </location>
</feature>
<proteinExistence type="predicted"/>
<feature type="region of interest" description="Disordered" evidence="1">
    <location>
        <begin position="80"/>
        <end position="114"/>
    </location>
</feature>
<feature type="region of interest" description="Disordered" evidence="1">
    <location>
        <begin position="134"/>
        <end position="167"/>
    </location>
</feature>
<sequence length="367" mass="39627">MGSHSNLSTSESSSRPLTPLPAYRPASCPAPTAPTPTRITANGPLSPARGPTVAASHVVAVGRGYGLQVMVDAQEFTPETPALTLGNSSSSPSHEGLASGSEHESGDDGAAASCVDSATSIPEPVAQVLQQAQYLRKHRRNRRKPMVQRLSGPAVTANPPAPAVAPTPSRIVQQHQHQQAPRRRILLTSEQQNIWIAKGRCTYNPVGTCAEETINGSAFCAIHSCRARNADGELCLNLVVDPAQSRYCHTGYHTETERHHHVTALVRRHQEHNFLEAKARQEDFENGVAFFDANFLSSGASSRASTSPSQSFIGLSDLGGQYHTAPTTPTRSHAQLEPRWGAHNDDKWWVGEWTLRSTYATAHNTPH</sequence>
<accession>A0AAF0Y0S2</accession>
<dbReference type="RefSeq" id="XP_062623119.1">
    <property type="nucleotide sequence ID" value="XM_062767135.1"/>
</dbReference>
<feature type="region of interest" description="Disordered" evidence="1">
    <location>
        <begin position="1"/>
        <end position="51"/>
    </location>
</feature>